<evidence type="ECO:0000313" key="7">
    <source>
        <dbReference type="Proteomes" id="UP000199403"/>
    </source>
</evidence>
<dbReference type="SMART" id="SM00421">
    <property type="entry name" value="HTH_LUXR"/>
    <property type="match status" value="1"/>
</dbReference>
<keyword evidence="3" id="KW-0804">Transcription</keyword>
<dbReference type="InterPro" id="IPR000792">
    <property type="entry name" value="Tscrpt_reg_LuxR_C"/>
</dbReference>
<dbReference type="OrthoDB" id="1727128at2"/>
<dbReference type="GO" id="GO:0006355">
    <property type="term" value="P:regulation of DNA-templated transcription"/>
    <property type="evidence" value="ECO:0007669"/>
    <property type="project" value="InterPro"/>
</dbReference>
<name>A0A1H6WB46_9BACT</name>
<keyword evidence="2" id="KW-0238">DNA-binding</keyword>
<dbReference type="InterPro" id="IPR000014">
    <property type="entry name" value="PAS"/>
</dbReference>
<dbReference type="PROSITE" id="PS50043">
    <property type="entry name" value="HTH_LUXR_2"/>
    <property type="match status" value="1"/>
</dbReference>
<dbReference type="RefSeq" id="WP_092171175.1">
    <property type="nucleotide sequence ID" value="NZ_FNZH01000002.1"/>
</dbReference>
<protein>
    <submittedName>
        <fullName evidence="6">Regulatory protein, luxR family</fullName>
    </submittedName>
</protein>
<gene>
    <name evidence="6" type="ORF">SAMN05192553_102369</name>
</gene>
<keyword evidence="7" id="KW-1185">Reference proteome</keyword>
<evidence type="ECO:0000256" key="3">
    <source>
        <dbReference type="ARBA" id="ARBA00023163"/>
    </source>
</evidence>
<reference evidence="7" key="1">
    <citation type="submission" date="2016-10" db="EMBL/GenBank/DDBJ databases">
        <authorList>
            <person name="Varghese N."/>
            <person name="Submissions S."/>
        </authorList>
    </citation>
    <scope>NUCLEOTIDE SEQUENCE [LARGE SCALE GENOMIC DNA]</scope>
    <source>
        <strain evidence="7">IBRC-M 10761</strain>
    </source>
</reference>
<accession>A0A1H6WB46</accession>
<dbReference type="EMBL" id="FNZH01000002">
    <property type="protein sequence ID" value="SEJ09772.1"/>
    <property type="molecule type" value="Genomic_DNA"/>
</dbReference>
<dbReference type="PANTHER" id="PTHR44688:SF16">
    <property type="entry name" value="DNA-BINDING TRANSCRIPTIONAL ACTIVATOR DEVR_DOSR"/>
    <property type="match status" value="1"/>
</dbReference>
<proteinExistence type="predicted"/>
<dbReference type="AlphaFoldDB" id="A0A1H6WB46"/>
<dbReference type="Pfam" id="PF00196">
    <property type="entry name" value="GerE"/>
    <property type="match status" value="1"/>
</dbReference>
<evidence type="ECO:0000313" key="6">
    <source>
        <dbReference type="EMBL" id="SEJ09772.1"/>
    </source>
</evidence>
<evidence type="ECO:0000256" key="1">
    <source>
        <dbReference type="ARBA" id="ARBA00023015"/>
    </source>
</evidence>
<dbReference type="CDD" id="cd06170">
    <property type="entry name" value="LuxR_C_like"/>
    <property type="match status" value="1"/>
</dbReference>
<dbReference type="Proteomes" id="UP000199403">
    <property type="component" value="Unassembled WGS sequence"/>
</dbReference>
<dbReference type="InterPro" id="IPR036388">
    <property type="entry name" value="WH-like_DNA-bd_sf"/>
</dbReference>
<organism evidence="6 7">
    <name type="scientific">Cyclobacterium xiamenense</name>
    <dbReference type="NCBI Taxonomy" id="1297121"/>
    <lineage>
        <taxon>Bacteria</taxon>
        <taxon>Pseudomonadati</taxon>
        <taxon>Bacteroidota</taxon>
        <taxon>Cytophagia</taxon>
        <taxon>Cytophagales</taxon>
        <taxon>Cyclobacteriaceae</taxon>
        <taxon>Cyclobacterium</taxon>
    </lineage>
</organism>
<dbReference type="Gene3D" id="3.30.450.20">
    <property type="entry name" value="PAS domain"/>
    <property type="match status" value="1"/>
</dbReference>
<keyword evidence="1" id="KW-0805">Transcription regulation</keyword>
<dbReference type="PANTHER" id="PTHR44688">
    <property type="entry name" value="DNA-BINDING TRANSCRIPTIONAL ACTIVATOR DEVR_DOSR"/>
    <property type="match status" value="1"/>
</dbReference>
<dbReference type="PRINTS" id="PR00038">
    <property type="entry name" value="HTHLUXR"/>
</dbReference>
<dbReference type="Gene3D" id="1.10.10.10">
    <property type="entry name" value="Winged helix-like DNA-binding domain superfamily/Winged helix DNA-binding domain"/>
    <property type="match status" value="1"/>
</dbReference>
<dbReference type="PROSITE" id="PS50112">
    <property type="entry name" value="PAS"/>
    <property type="match status" value="1"/>
</dbReference>
<dbReference type="GO" id="GO:0003677">
    <property type="term" value="F:DNA binding"/>
    <property type="evidence" value="ECO:0007669"/>
    <property type="project" value="UniProtKB-KW"/>
</dbReference>
<dbReference type="STRING" id="1416801.SAMN05192553_102369"/>
<sequence>MVNDYNDLVRAFGRQDYLVYQNDYLEIVKKNPLVNGFWTAGKWFSFVANTRTWNLEYVAGDSLEVSGYSHREIMNLNREFVANFLYSEDYEFVNKAIQQAMMYVNERPMDQRPSVFMVFYNRCNRRDKRVLTIQNQNIPLVFDEKNLPYVFANIITDISHLNPTNIPQAVLLNKATEEQFYMDSKNLQLSPYRSIFSTRELEVLRLLIKGYSSRKIAAALDIRYETARTHRKNILAKAQLKNTGELIHFVLVNKIL</sequence>
<feature type="domain" description="PAS" evidence="5">
    <location>
        <begin position="46"/>
        <end position="101"/>
    </location>
</feature>
<dbReference type="SUPFAM" id="SSF46894">
    <property type="entry name" value="C-terminal effector domain of the bipartite response regulators"/>
    <property type="match status" value="1"/>
</dbReference>
<evidence type="ECO:0000259" key="4">
    <source>
        <dbReference type="PROSITE" id="PS50043"/>
    </source>
</evidence>
<evidence type="ECO:0000259" key="5">
    <source>
        <dbReference type="PROSITE" id="PS50112"/>
    </source>
</evidence>
<evidence type="ECO:0000256" key="2">
    <source>
        <dbReference type="ARBA" id="ARBA00023125"/>
    </source>
</evidence>
<dbReference type="InterPro" id="IPR016032">
    <property type="entry name" value="Sig_transdc_resp-reg_C-effctor"/>
</dbReference>
<feature type="domain" description="HTH luxR-type" evidence="4">
    <location>
        <begin position="194"/>
        <end position="254"/>
    </location>
</feature>